<evidence type="ECO:0000313" key="2">
    <source>
        <dbReference type="Proteomes" id="UP000660611"/>
    </source>
</evidence>
<sequence>MSTVTIDLGVIDDGWDHVDDDLVGLPRGWGLTAVLALLLSLVSAAPPPGRPHEVTRQPLRNGEFHVAGGALYVLESDRTPTPVEVFDATDGSPRWTFTPEGLATFSSVVIRGDLAVLSPDLCRSGVTGTTVAVTRATGREQWRAVGVPVRTPPGGTGTVVMRSLWSDGCRALADNTPTTGVLRWQFVDAAGLVGWDTPVEAGTRVAVDAAATGATWAALLDGAGGLSTVDLTTGARTAPVAGIAGPADDVVAAVGDLLLVARWDVANGSTWLTAYTRELVQLWKAQVPTGPNGPITVLPCDAALCVSGERTAAVDPASGALLWIVPRTPLAVAPGGALILPADTGRTVPPGWHFLAADGPRTLLGLRTDHETLLAWSDGGPAPTPSASVPGGILGCEIEAGLVACGTETDEVVLLRLP</sequence>
<dbReference type="AlphaFoldDB" id="A0A919PHC3"/>
<dbReference type="InterPro" id="IPR011047">
    <property type="entry name" value="Quinoprotein_ADH-like_sf"/>
</dbReference>
<name>A0A919PHC3_9ACTN</name>
<dbReference type="Gene3D" id="2.130.10.10">
    <property type="entry name" value="YVTN repeat-like/Quinoprotein amine dehydrogenase"/>
    <property type="match status" value="1"/>
</dbReference>
<dbReference type="InterPro" id="IPR015943">
    <property type="entry name" value="WD40/YVTN_repeat-like_dom_sf"/>
</dbReference>
<keyword evidence="2" id="KW-1185">Reference proteome</keyword>
<protein>
    <submittedName>
        <fullName evidence="1">Uncharacterized protein</fullName>
    </submittedName>
</protein>
<dbReference type="Proteomes" id="UP000660611">
    <property type="component" value="Unassembled WGS sequence"/>
</dbReference>
<proteinExistence type="predicted"/>
<comment type="caution">
    <text evidence="1">The sequence shown here is derived from an EMBL/GenBank/DDBJ whole genome shotgun (WGS) entry which is preliminary data.</text>
</comment>
<evidence type="ECO:0000313" key="1">
    <source>
        <dbReference type="EMBL" id="GIG44197.1"/>
    </source>
</evidence>
<organism evidence="1 2">
    <name type="scientific">Dactylosporangium siamense</name>
    <dbReference type="NCBI Taxonomy" id="685454"/>
    <lineage>
        <taxon>Bacteria</taxon>
        <taxon>Bacillati</taxon>
        <taxon>Actinomycetota</taxon>
        <taxon>Actinomycetes</taxon>
        <taxon>Micromonosporales</taxon>
        <taxon>Micromonosporaceae</taxon>
        <taxon>Dactylosporangium</taxon>
    </lineage>
</organism>
<reference evidence="1" key="1">
    <citation type="submission" date="2021-01" db="EMBL/GenBank/DDBJ databases">
        <title>Whole genome shotgun sequence of Dactylosporangium siamense NBRC 106093.</title>
        <authorList>
            <person name="Komaki H."/>
            <person name="Tamura T."/>
        </authorList>
    </citation>
    <scope>NUCLEOTIDE SEQUENCE</scope>
    <source>
        <strain evidence="1">NBRC 106093</strain>
    </source>
</reference>
<dbReference type="EMBL" id="BONQ01000033">
    <property type="protein sequence ID" value="GIG44197.1"/>
    <property type="molecule type" value="Genomic_DNA"/>
</dbReference>
<accession>A0A919PHC3</accession>
<gene>
    <name evidence="1" type="ORF">Dsi01nite_022380</name>
</gene>
<dbReference type="SUPFAM" id="SSF50998">
    <property type="entry name" value="Quinoprotein alcohol dehydrogenase-like"/>
    <property type="match status" value="1"/>
</dbReference>
<dbReference type="RefSeq" id="WP_203846039.1">
    <property type="nucleotide sequence ID" value="NZ_BAAAVW010000001.1"/>
</dbReference>